<evidence type="ECO:0000313" key="6">
    <source>
        <dbReference type="Proteomes" id="UP001470230"/>
    </source>
</evidence>
<organism evidence="5 6">
    <name type="scientific">Tritrichomonas musculus</name>
    <dbReference type="NCBI Taxonomy" id="1915356"/>
    <lineage>
        <taxon>Eukaryota</taxon>
        <taxon>Metamonada</taxon>
        <taxon>Parabasalia</taxon>
        <taxon>Tritrichomonadida</taxon>
        <taxon>Tritrichomonadidae</taxon>
        <taxon>Tritrichomonas</taxon>
    </lineage>
</organism>
<feature type="compositionally biased region" description="Polar residues" evidence="3">
    <location>
        <begin position="389"/>
        <end position="402"/>
    </location>
</feature>
<reference evidence="5 6" key="1">
    <citation type="submission" date="2024-04" db="EMBL/GenBank/DDBJ databases">
        <title>Tritrichomonas musculus Genome.</title>
        <authorList>
            <person name="Alves-Ferreira E."/>
            <person name="Grigg M."/>
            <person name="Lorenzi H."/>
            <person name="Galac M."/>
        </authorList>
    </citation>
    <scope>NUCLEOTIDE SEQUENCE [LARGE SCALE GENOMIC DNA]</scope>
    <source>
        <strain evidence="5 6">EAF2021</strain>
    </source>
</reference>
<proteinExistence type="predicted"/>
<feature type="compositionally biased region" description="Polar residues" evidence="3">
    <location>
        <begin position="314"/>
        <end position="339"/>
    </location>
</feature>
<feature type="compositionally biased region" description="Acidic residues" evidence="3">
    <location>
        <begin position="271"/>
        <end position="290"/>
    </location>
</feature>
<feature type="region of interest" description="Disordered" evidence="3">
    <location>
        <begin position="389"/>
        <end position="408"/>
    </location>
</feature>
<keyword evidence="2" id="KW-0009">Actin-binding</keyword>
<evidence type="ECO:0000313" key="5">
    <source>
        <dbReference type="EMBL" id="KAK8841384.1"/>
    </source>
</evidence>
<feature type="domain" description="Calponin-homology (CH)" evidence="4">
    <location>
        <begin position="13"/>
        <end position="120"/>
    </location>
</feature>
<keyword evidence="1" id="KW-0677">Repeat</keyword>
<feature type="region of interest" description="Disordered" evidence="3">
    <location>
        <begin position="415"/>
        <end position="442"/>
    </location>
</feature>
<dbReference type="InterPro" id="IPR001589">
    <property type="entry name" value="Actinin_actin-bd_CS"/>
</dbReference>
<dbReference type="InterPro" id="IPR001715">
    <property type="entry name" value="CH_dom"/>
</dbReference>
<dbReference type="SMART" id="SM00033">
    <property type="entry name" value="CH"/>
    <property type="match status" value="2"/>
</dbReference>
<dbReference type="PROSITE" id="PS50021">
    <property type="entry name" value="CH"/>
    <property type="match status" value="2"/>
</dbReference>
<dbReference type="Gene3D" id="1.10.418.10">
    <property type="entry name" value="Calponin-like domain"/>
    <property type="match status" value="2"/>
</dbReference>
<feature type="domain" description="Calponin-homology (CH)" evidence="4">
    <location>
        <begin position="147"/>
        <end position="245"/>
    </location>
</feature>
<feature type="compositionally biased region" description="Acidic residues" evidence="3">
    <location>
        <begin position="421"/>
        <end position="442"/>
    </location>
</feature>
<evidence type="ECO:0000256" key="2">
    <source>
        <dbReference type="ARBA" id="ARBA00023203"/>
    </source>
</evidence>
<evidence type="ECO:0000256" key="3">
    <source>
        <dbReference type="SAM" id="MobiDB-lite"/>
    </source>
</evidence>
<dbReference type="EMBL" id="JAPFFF010000041">
    <property type="protein sequence ID" value="KAK8841384.1"/>
    <property type="molecule type" value="Genomic_DNA"/>
</dbReference>
<accession>A0ABR2H599</accession>
<feature type="region of interest" description="Disordered" evidence="3">
    <location>
        <begin position="268"/>
        <end position="339"/>
    </location>
</feature>
<dbReference type="PROSITE" id="PS00020">
    <property type="entry name" value="ACTININ_2"/>
    <property type="match status" value="1"/>
</dbReference>
<dbReference type="InterPro" id="IPR036872">
    <property type="entry name" value="CH_dom_sf"/>
</dbReference>
<gene>
    <name evidence="5" type="ORF">M9Y10_027000</name>
</gene>
<sequence>MDSLNKVDDQWIPLQVKVFSRWVSSKLQGHSNVKVEDITKDLSNGVALCDLATYLTHKNAPRSWSHDPKRTVDMVQNCELAVDMFDKDGVRLVGISGKDINDNNQKLILGLVWSLILHYQIGASFDIDNSNGKENTVESVANNITTKNQKEALLSWASERTANYPYIHNFQPFDLSLCALLDTYVPEKINYYKLDPKDSQHNSELATNVMHDLGIPVFVYPEDLQKHDNIVDEKTLLTQLSTAKVVLDKRPKEDLSHLLAAEEASKLADEAAADAEDGNNNDDYDDEADNGPEPTNTENPEWVIDDDAVDHSDVTNPGWTNQNENVEQNRPLGDQSNKTDSLIDLSVVPQQNQSASILASGAEWVKNDATNAQAMETRPAESAQNLIDFSGTSDEQPNTDAENNAEADSKLVQERSVTAEQNDENENQSENHEDEDESDSEDYNDAVLVWENKNLDTGSEEPTWIIGDDDADVILLPDHHSWELDSEPRNGIEGTNQSWVISDEEAAAQSASGDENGEDVLDWVVADEPVADQNGEGEAQENVEPAWVIVDPEDSYGLLEPSVQRWEIDDATAEAIKVRVAEESLEEAILSREVSFPEPDQHGRIENNDESAADYSSKFMFVDVKSWF</sequence>
<dbReference type="Proteomes" id="UP001470230">
    <property type="component" value="Unassembled WGS sequence"/>
</dbReference>
<name>A0ABR2H599_9EUKA</name>
<dbReference type="SUPFAM" id="SSF47576">
    <property type="entry name" value="Calponin-homology domain, CH-domain"/>
    <property type="match status" value="1"/>
</dbReference>
<dbReference type="Pfam" id="PF00307">
    <property type="entry name" value="CH"/>
    <property type="match status" value="2"/>
</dbReference>
<evidence type="ECO:0000256" key="1">
    <source>
        <dbReference type="ARBA" id="ARBA00022737"/>
    </source>
</evidence>
<dbReference type="PANTHER" id="PTHR11915">
    <property type="entry name" value="SPECTRIN/FILAMIN RELATED CYTOSKELETAL PROTEIN"/>
    <property type="match status" value="1"/>
</dbReference>
<comment type="caution">
    <text evidence="5">The sequence shown here is derived from an EMBL/GenBank/DDBJ whole genome shotgun (WGS) entry which is preliminary data.</text>
</comment>
<protein>
    <submittedName>
        <fullName evidence="5">GTPase activator activity protein</fullName>
    </submittedName>
</protein>
<keyword evidence="6" id="KW-1185">Reference proteome</keyword>
<evidence type="ECO:0000259" key="4">
    <source>
        <dbReference type="PROSITE" id="PS50021"/>
    </source>
</evidence>